<feature type="compositionally biased region" description="Pro residues" evidence="1">
    <location>
        <begin position="167"/>
        <end position="180"/>
    </location>
</feature>
<proteinExistence type="predicted"/>
<keyword evidence="2" id="KW-1133">Transmembrane helix</keyword>
<dbReference type="EMBL" id="JARJLG010000267">
    <property type="protein sequence ID" value="KAJ7721570.1"/>
    <property type="molecule type" value="Genomic_DNA"/>
</dbReference>
<feature type="compositionally biased region" description="Pro residues" evidence="1">
    <location>
        <begin position="422"/>
        <end position="447"/>
    </location>
</feature>
<gene>
    <name evidence="3" type="ORF">DFH07DRAFT_1007666</name>
</gene>
<reference evidence="3" key="1">
    <citation type="submission" date="2023-03" db="EMBL/GenBank/DDBJ databases">
        <title>Massive genome expansion in bonnet fungi (Mycena s.s.) driven by repeated elements and novel gene families across ecological guilds.</title>
        <authorList>
            <consortium name="Lawrence Berkeley National Laboratory"/>
            <person name="Harder C.B."/>
            <person name="Miyauchi S."/>
            <person name="Viragh M."/>
            <person name="Kuo A."/>
            <person name="Thoen E."/>
            <person name="Andreopoulos B."/>
            <person name="Lu D."/>
            <person name="Skrede I."/>
            <person name="Drula E."/>
            <person name="Henrissat B."/>
            <person name="Morin E."/>
            <person name="Kohler A."/>
            <person name="Barry K."/>
            <person name="LaButti K."/>
            <person name="Morin E."/>
            <person name="Salamov A."/>
            <person name="Lipzen A."/>
            <person name="Mereny Z."/>
            <person name="Hegedus B."/>
            <person name="Baldrian P."/>
            <person name="Stursova M."/>
            <person name="Weitz H."/>
            <person name="Taylor A."/>
            <person name="Grigoriev I.V."/>
            <person name="Nagy L.G."/>
            <person name="Martin F."/>
            <person name="Kauserud H."/>
        </authorList>
    </citation>
    <scope>NUCLEOTIDE SEQUENCE</scope>
    <source>
        <strain evidence="3">CBHHK188m</strain>
    </source>
</reference>
<dbReference type="Proteomes" id="UP001215280">
    <property type="component" value="Unassembled WGS sequence"/>
</dbReference>
<feature type="transmembrane region" description="Helical" evidence="2">
    <location>
        <begin position="132"/>
        <end position="154"/>
    </location>
</feature>
<evidence type="ECO:0000313" key="4">
    <source>
        <dbReference type="Proteomes" id="UP001215280"/>
    </source>
</evidence>
<sequence>GISSLRGSTSYTSAAHSRRRSVFAGSQPPFNSRAEFQISVSHLREYKFCQKPYFAALISTTKMSTFKSIASPFPSGFLSFGLVAVNILSSIILPAFTKVGCAQIEPESAAPTPTRDTRTPTATAIYQDKASFGFLFCMIIVTISLSVSTGALWVRSPNSSRLSRDCSPPPPPPPPPPLPAPLNGNGNTEADDANQEHNGGGDEDPQEDDAEDGANPHDGDGLLVAGAPAPEDPPPPPDGVEQEDDEDNIGNSATDSGLLWFLLLLFGRLAMALATQNRSTSTSSSSEPPVLNLPAVARPQSTTIPGLLQRQQFIEVDHTLDTCAAPSPPSLIAGLLWRQPPPVPHVEPAAVVDPPLPVQHPRDVLPPRASTSVGPPSRQRHLAIWRKVYITLAALPGISVVVAVLYLLLAPRGPPQEADAQPEPPVDQPAPPLALPAPPALPPPPPSRQEAGAKLVTLLRRTTAIRIEQRDTQGPEDATTHAERLREVQRQICQTAAVRTARPEAPKEEVAVENEADPERVRLNEIRVLQRRIWRLLVELVEPQG</sequence>
<organism evidence="3 4">
    <name type="scientific">Mycena maculata</name>
    <dbReference type="NCBI Taxonomy" id="230809"/>
    <lineage>
        <taxon>Eukaryota</taxon>
        <taxon>Fungi</taxon>
        <taxon>Dikarya</taxon>
        <taxon>Basidiomycota</taxon>
        <taxon>Agaricomycotina</taxon>
        <taxon>Agaricomycetes</taxon>
        <taxon>Agaricomycetidae</taxon>
        <taxon>Agaricales</taxon>
        <taxon>Marasmiineae</taxon>
        <taxon>Mycenaceae</taxon>
        <taxon>Mycena</taxon>
    </lineage>
</organism>
<protein>
    <submittedName>
        <fullName evidence="3">Uncharacterized protein</fullName>
    </submittedName>
</protein>
<accession>A0AAD7HJC5</accession>
<keyword evidence="2" id="KW-0472">Membrane</keyword>
<feature type="non-terminal residue" evidence="3">
    <location>
        <position position="1"/>
    </location>
</feature>
<evidence type="ECO:0000256" key="1">
    <source>
        <dbReference type="SAM" id="MobiDB-lite"/>
    </source>
</evidence>
<feature type="region of interest" description="Disordered" evidence="1">
    <location>
        <begin position="414"/>
        <end position="450"/>
    </location>
</feature>
<dbReference type="AlphaFoldDB" id="A0AAD7HJC5"/>
<feature type="transmembrane region" description="Helical" evidence="2">
    <location>
        <begin position="77"/>
        <end position="96"/>
    </location>
</feature>
<keyword evidence="2" id="KW-0812">Transmembrane</keyword>
<evidence type="ECO:0000256" key="2">
    <source>
        <dbReference type="SAM" id="Phobius"/>
    </source>
</evidence>
<comment type="caution">
    <text evidence="3">The sequence shown here is derived from an EMBL/GenBank/DDBJ whole genome shotgun (WGS) entry which is preliminary data.</text>
</comment>
<evidence type="ECO:0000313" key="3">
    <source>
        <dbReference type="EMBL" id="KAJ7721570.1"/>
    </source>
</evidence>
<feature type="region of interest" description="Disordered" evidence="1">
    <location>
        <begin position="157"/>
        <end position="252"/>
    </location>
</feature>
<feature type="transmembrane region" description="Helical" evidence="2">
    <location>
        <begin position="388"/>
        <end position="409"/>
    </location>
</feature>
<name>A0AAD7HJC5_9AGAR</name>
<feature type="compositionally biased region" description="Acidic residues" evidence="1">
    <location>
        <begin position="201"/>
        <end position="212"/>
    </location>
</feature>
<keyword evidence="4" id="KW-1185">Reference proteome</keyword>